<feature type="compositionally biased region" description="Basic and acidic residues" evidence="6">
    <location>
        <begin position="218"/>
        <end position="233"/>
    </location>
</feature>
<evidence type="ECO:0000256" key="3">
    <source>
        <dbReference type="ARBA" id="ARBA00022490"/>
    </source>
</evidence>
<keyword evidence="3" id="KW-0963">Cytoplasm</keyword>
<evidence type="ECO:0000256" key="4">
    <source>
        <dbReference type="ARBA" id="ARBA00022701"/>
    </source>
</evidence>
<dbReference type="Proteomes" id="UP001141806">
    <property type="component" value="Unassembled WGS sequence"/>
</dbReference>
<evidence type="ECO:0000259" key="7">
    <source>
        <dbReference type="Pfam" id="PF06886"/>
    </source>
</evidence>
<comment type="similarity">
    <text evidence="2">Belongs to the TPX2 family.</text>
</comment>
<feature type="region of interest" description="Disordered" evidence="6">
    <location>
        <begin position="438"/>
        <end position="486"/>
    </location>
</feature>
<dbReference type="OrthoDB" id="621651at2759"/>
<keyword evidence="4" id="KW-0493">Microtubule</keyword>
<dbReference type="InterPro" id="IPR027329">
    <property type="entry name" value="TPX2_C"/>
</dbReference>
<feature type="compositionally biased region" description="Polar residues" evidence="6">
    <location>
        <begin position="352"/>
        <end position="405"/>
    </location>
</feature>
<feature type="region of interest" description="Disordered" evidence="6">
    <location>
        <begin position="195"/>
        <end position="239"/>
    </location>
</feature>
<comment type="subcellular location">
    <subcellularLocation>
        <location evidence="1">Cytoplasm</location>
        <location evidence="1">Cytoskeleton</location>
    </subcellularLocation>
</comment>
<evidence type="ECO:0000256" key="6">
    <source>
        <dbReference type="SAM" id="MobiDB-lite"/>
    </source>
</evidence>
<accession>A0A9Q0H4M4</accession>
<feature type="compositionally biased region" description="Basic and acidic residues" evidence="6">
    <location>
        <begin position="463"/>
        <end position="472"/>
    </location>
</feature>
<feature type="compositionally biased region" description="Polar residues" evidence="6">
    <location>
        <begin position="438"/>
        <end position="461"/>
    </location>
</feature>
<feature type="region of interest" description="Disordered" evidence="6">
    <location>
        <begin position="1"/>
        <end position="26"/>
    </location>
</feature>
<comment type="caution">
    <text evidence="8">The sequence shown here is derived from an EMBL/GenBank/DDBJ whole genome shotgun (WGS) entry which is preliminary data.</text>
</comment>
<name>A0A9Q0H4M4_9MAGN</name>
<dbReference type="GO" id="GO:0005874">
    <property type="term" value="C:microtubule"/>
    <property type="evidence" value="ECO:0007669"/>
    <property type="project" value="UniProtKB-KW"/>
</dbReference>
<evidence type="ECO:0000313" key="8">
    <source>
        <dbReference type="EMBL" id="KAJ4959782.1"/>
    </source>
</evidence>
<evidence type="ECO:0000256" key="5">
    <source>
        <dbReference type="ARBA" id="ARBA00023212"/>
    </source>
</evidence>
<reference evidence="8" key="1">
    <citation type="journal article" date="2023" name="Plant J.">
        <title>The genome of the king protea, Protea cynaroides.</title>
        <authorList>
            <person name="Chang J."/>
            <person name="Duong T.A."/>
            <person name="Schoeman C."/>
            <person name="Ma X."/>
            <person name="Roodt D."/>
            <person name="Barker N."/>
            <person name="Li Z."/>
            <person name="Van de Peer Y."/>
            <person name="Mizrachi E."/>
        </authorList>
    </citation>
    <scope>NUCLEOTIDE SEQUENCE</scope>
    <source>
        <tissue evidence="8">Young leaves</tissue>
    </source>
</reference>
<organism evidence="8 9">
    <name type="scientific">Protea cynaroides</name>
    <dbReference type="NCBI Taxonomy" id="273540"/>
    <lineage>
        <taxon>Eukaryota</taxon>
        <taxon>Viridiplantae</taxon>
        <taxon>Streptophyta</taxon>
        <taxon>Embryophyta</taxon>
        <taxon>Tracheophyta</taxon>
        <taxon>Spermatophyta</taxon>
        <taxon>Magnoliopsida</taxon>
        <taxon>Proteales</taxon>
        <taxon>Proteaceae</taxon>
        <taxon>Protea</taxon>
    </lineage>
</organism>
<feature type="compositionally biased region" description="Basic and acidic residues" evidence="6">
    <location>
        <begin position="295"/>
        <end position="310"/>
    </location>
</feature>
<evidence type="ECO:0000256" key="1">
    <source>
        <dbReference type="ARBA" id="ARBA00004245"/>
    </source>
</evidence>
<feature type="region of interest" description="Disordered" evidence="6">
    <location>
        <begin position="293"/>
        <end position="405"/>
    </location>
</feature>
<keyword evidence="5" id="KW-0206">Cytoskeleton</keyword>
<feature type="compositionally biased region" description="Basic and acidic residues" evidence="6">
    <location>
        <begin position="1"/>
        <end position="21"/>
    </location>
</feature>
<dbReference type="EMBL" id="JAMYWD010000009">
    <property type="protein sequence ID" value="KAJ4959782.1"/>
    <property type="molecule type" value="Genomic_DNA"/>
</dbReference>
<feature type="compositionally biased region" description="Polar residues" evidence="6">
    <location>
        <begin position="206"/>
        <end position="217"/>
    </location>
</feature>
<proteinExistence type="inferred from homology"/>
<dbReference type="PANTHER" id="PTHR47286">
    <property type="entry name" value="F3I6.9 PROTEIN"/>
    <property type="match status" value="1"/>
</dbReference>
<protein>
    <recommendedName>
        <fullName evidence="7">TPX2 C-terminal domain-containing protein</fullName>
    </recommendedName>
</protein>
<feature type="domain" description="TPX2 C-terminal" evidence="7">
    <location>
        <begin position="512"/>
        <end position="581"/>
    </location>
</feature>
<feature type="compositionally biased region" description="Polar residues" evidence="6">
    <location>
        <begin position="322"/>
        <end position="341"/>
    </location>
</feature>
<dbReference type="PANTHER" id="PTHR47286:SF2">
    <property type="entry name" value="F3I6.9 PROTEIN"/>
    <property type="match status" value="1"/>
</dbReference>
<dbReference type="Pfam" id="PF06886">
    <property type="entry name" value="TPX2"/>
    <property type="match status" value="1"/>
</dbReference>
<evidence type="ECO:0000256" key="2">
    <source>
        <dbReference type="ARBA" id="ARBA00005885"/>
    </source>
</evidence>
<keyword evidence="9" id="KW-1185">Reference proteome</keyword>
<evidence type="ECO:0000313" key="9">
    <source>
        <dbReference type="Proteomes" id="UP001141806"/>
    </source>
</evidence>
<dbReference type="AlphaFoldDB" id="A0A9Q0H4M4"/>
<gene>
    <name evidence="8" type="ORF">NE237_019692</name>
</gene>
<sequence length="584" mass="64710">MEESKFHTSTLRDENEREESVSSKTALEVSVSFGRFENELLSWEKWSSFSQNKYLEEVEKCSTPGSVASKKAYFEAHYKKIPTRIAGDQGREVRMQVHTLGSDEAISGDLISNGCEFNAESSPAITDARKPKTNSLSLVSNSNTDESNNGYEFNVESSPAITDAMETKINSLSLVNSSNTNELNNGCEFNAESTPAITDAREPKTNPLSLVSSYNSDESNKEAEVTDSNKEAALDVDGQVSFDEELKEELEGRFDPKSNTLDIGILEEENTPMESQATMELLQQLDNGAVNTQENKVEDSKLKPPKESQKRTPATKKKSLTRIKNSPASPTPKSRQFSIPGSSKPRLASAVMSITQSPATKGSRSSLQTSRNLSTVESRRSTATSLTKSLALQPENSNSASRTTTRKSFIMENMGDKEIVKRAFKAFQYSFNQLRPTTETEPSAAEQVSTKVKGQTKTALMTRQKDMERTRNAGENARAPRMQMGARQNAVSVRPSKTASVDHLHFAPSSPFSLKSSERAEKRKEFFKKLVEKSNATEVKKMQLQSKSKEEKDAEIRKLRQSLNFKATPLPDFYGGQVSKSLVK</sequence>